<dbReference type="InterPro" id="IPR027902">
    <property type="entry name" value="DUF4487"/>
</dbReference>
<name>A0ABQ5IQJ7_9ASTR</name>
<dbReference type="EMBL" id="BQNB010021018">
    <property type="protein sequence ID" value="GJU02005.1"/>
    <property type="molecule type" value="Genomic_DNA"/>
</dbReference>
<comment type="caution">
    <text evidence="1">The sequence shown here is derived from an EMBL/GenBank/DDBJ whole genome shotgun (WGS) entry which is preliminary data.</text>
</comment>
<accession>A0ABQ5IQJ7</accession>
<keyword evidence="2" id="KW-1185">Reference proteome</keyword>
<proteinExistence type="predicted"/>
<evidence type="ECO:0000313" key="1">
    <source>
        <dbReference type="EMBL" id="GJU02005.1"/>
    </source>
</evidence>
<evidence type="ECO:0000313" key="2">
    <source>
        <dbReference type="Proteomes" id="UP001151760"/>
    </source>
</evidence>
<dbReference type="Proteomes" id="UP001151760">
    <property type="component" value="Unassembled WGS sequence"/>
</dbReference>
<dbReference type="PANTHER" id="PTHR36702:SF1">
    <property type="entry name" value="HOLLIDAY JUNCTION RESOLVASE"/>
    <property type="match status" value="1"/>
</dbReference>
<sequence length="347" mass="38619">MIDDAPCGLIDKVIKDLTFEPKINAMMRDFLNSPWWEKLSKETGSEILPSGDRSRQASPQILENPEVVGLFHQIGVRGMHIHFAPTGWCQIVEVSISDTEMKTIKLLSTIIHTYNTSSDNSKDQYRKLLIEILGIISSMKHLYTSDGMGRCKPNLAAFVAGLGHIQFEETDNNSKVSASWELFHMLLKERHWALAHLAMTAFGYFSALTSCNELWRFVPPDAALSFDLESGVDVNDERFMSEFKVFFEKEVANVKTTPGSNELALHVKEGLLLKQMAHKMMTIDSDAMEIDDTTQTNKKRKFPDGIGEGVSLLQNGLRIIASGLLMASMAANSDAVGQMAATISQTK</sequence>
<dbReference type="PANTHER" id="PTHR36702">
    <property type="entry name" value="HOLLIDAY JUNCTION RESOLVASE"/>
    <property type="match status" value="1"/>
</dbReference>
<organism evidence="1 2">
    <name type="scientific">Tanacetum coccineum</name>
    <dbReference type="NCBI Taxonomy" id="301880"/>
    <lineage>
        <taxon>Eukaryota</taxon>
        <taxon>Viridiplantae</taxon>
        <taxon>Streptophyta</taxon>
        <taxon>Embryophyta</taxon>
        <taxon>Tracheophyta</taxon>
        <taxon>Spermatophyta</taxon>
        <taxon>Magnoliopsida</taxon>
        <taxon>eudicotyledons</taxon>
        <taxon>Gunneridae</taxon>
        <taxon>Pentapetalae</taxon>
        <taxon>asterids</taxon>
        <taxon>campanulids</taxon>
        <taxon>Asterales</taxon>
        <taxon>Asteraceae</taxon>
        <taxon>Asteroideae</taxon>
        <taxon>Anthemideae</taxon>
        <taxon>Anthemidinae</taxon>
        <taxon>Tanacetum</taxon>
    </lineage>
</organism>
<reference evidence="1" key="1">
    <citation type="journal article" date="2022" name="Int. J. Mol. Sci.">
        <title>Draft Genome of Tanacetum Coccineum: Genomic Comparison of Closely Related Tanacetum-Family Plants.</title>
        <authorList>
            <person name="Yamashiro T."/>
            <person name="Shiraishi A."/>
            <person name="Nakayama K."/>
            <person name="Satake H."/>
        </authorList>
    </citation>
    <scope>NUCLEOTIDE SEQUENCE</scope>
</reference>
<gene>
    <name evidence="1" type="ORF">Tco_1112343</name>
</gene>
<protein>
    <submittedName>
        <fullName evidence="1">RNA polymerase II assembly factor like protein</fullName>
    </submittedName>
</protein>
<reference evidence="1" key="2">
    <citation type="submission" date="2022-01" db="EMBL/GenBank/DDBJ databases">
        <authorList>
            <person name="Yamashiro T."/>
            <person name="Shiraishi A."/>
            <person name="Satake H."/>
            <person name="Nakayama K."/>
        </authorList>
    </citation>
    <scope>NUCLEOTIDE SEQUENCE</scope>
</reference>
<dbReference type="Pfam" id="PF14868">
    <property type="entry name" value="DUF4487"/>
    <property type="match status" value="1"/>
</dbReference>